<evidence type="ECO:0000313" key="7">
    <source>
        <dbReference type="EMBL" id="TJW09447.1"/>
    </source>
</evidence>
<feature type="transmembrane region" description="Helical" evidence="5">
    <location>
        <begin position="77"/>
        <end position="98"/>
    </location>
</feature>
<proteinExistence type="predicted"/>
<feature type="transmembrane region" description="Helical" evidence="5">
    <location>
        <begin position="45"/>
        <end position="65"/>
    </location>
</feature>
<dbReference type="SMART" id="SM00421">
    <property type="entry name" value="HTH_LUXR"/>
    <property type="match status" value="1"/>
</dbReference>
<dbReference type="PRINTS" id="PR00038">
    <property type="entry name" value="HTHLUXR"/>
</dbReference>
<protein>
    <submittedName>
        <fullName evidence="7">Helix-turn-helix transcriptional regulator</fullName>
    </submittedName>
</protein>
<feature type="transmembrane region" description="Helical" evidence="5">
    <location>
        <begin position="295"/>
        <end position="318"/>
    </location>
</feature>
<evidence type="ECO:0000313" key="8">
    <source>
        <dbReference type="Proteomes" id="UP000309454"/>
    </source>
</evidence>
<dbReference type="Proteomes" id="UP000309454">
    <property type="component" value="Unassembled WGS sequence"/>
</dbReference>
<name>A0A4T9T860_9ACTN</name>
<feature type="transmembrane region" description="Helical" evidence="5">
    <location>
        <begin position="104"/>
        <end position="128"/>
    </location>
</feature>
<gene>
    <name evidence="7" type="ORF">E5982_09550</name>
</gene>
<feature type="transmembrane region" description="Helical" evidence="5">
    <location>
        <begin position="424"/>
        <end position="445"/>
    </location>
</feature>
<dbReference type="GO" id="GO:0003677">
    <property type="term" value="F:DNA binding"/>
    <property type="evidence" value="ECO:0007669"/>
    <property type="project" value="UniProtKB-KW"/>
</dbReference>
<evidence type="ECO:0000256" key="1">
    <source>
        <dbReference type="ARBA" id="ARBA00023015"/>
    </source>
</evidence>
<dbReference type="AlphaFoldDB" id="A0A4T9T860"/>
<evidence type="ECO:0000256" key="5">
    <source>
        <dbReference type="SAM" id="Phobius"/>
    </source>
</evidence>
<keyword evidence="5" id="KW-1133">Transmembrane helix</keyword>
<dbReference type="InterPro" id="IPR000792">
    <property type="entry name" value="Tscrpt_reg_LuxR_C"/>
</dbReference>
<feature type="transmembrane region" description="Helical" evidence="5">
    <location>
        <begin position="135"/>
        <end position="153"/>
    </location>
</feature>
<feature type="transmembrane region" description="Helical" evidence="5">
    <location>
        <begin position="330"/>
        <end position="350"/>
    </location>
</feature>
<dbReference type="Pfam" id="PF00196">
    <property type="entry name" value="GerE"/>
    <property type="match status" value="1"/>
</dbReference>
<dbReference type="PANTHER" id="PTHR43214:SF41">
    <property type="entry name" value="NITRATE_NITRITE RESPONSE REGULATOR PROTEIN NARP"/>
    <property type="match status" value="1"/>
</dbReference>
<dbReference type="GO" id="GO:0006355">
    <property type="term" value="P:regulation of DNA-templated transcription"/>
    <property type="evidence" value="ECO:0007669"/>
    <property type="project" value="InterPro"/>
</dbReference>
<feature type="transmembrane region" description="Helical" evidence="5">
    <location>
        <begin position="268"/>
        <end position="289"/>
    </location>
</feature>
<dbReference type="InterPro" id="IPR016032">
    <property type="entry name" value="Sig_transdc_resp-reg_C-effctor"/>
</dbReference>
<dbReference type="RefSeq" id="WP_136846240.1">
    <property type="nucleotide sequence ID" value="NZ_CANPEU010000010.1"/>
</dbReference>
<dbReference type="PANTHER" id="PTHR43214">
    <property type="entry name" value="TWO-COMPONENT RESPONSE REGULATOR"/>
    <property type="match status" value="1"/>
</dbReference>
<dbReference type="EMBL" id="SSTM01000011">
    <property type="protein sequence ID" value="TJW09447.1"/>
    <property type="molecule type" value="Genomic_DNA"/>
</dbReference>
<dbReference type="InterPro" id="IPR039420">
    <property type="entry name" value="WalR-like"/>
</dbReference>
<dbReference type="OrthoDB" id="3686176at2"/>
<feature type="transmembrane region" description="Helical" evidence="5">
    <location>
        <begin position="159"/>
        <end position="179"/>
    </location>
</feature>
<keyword evidence="5" id="KW-0812">Transmembrane</keyword>
<dbReference type="Gene3D" id="1.10.10.10">
    <property type="entry name" value="Winged helix-like DNA-binding domain superfamily/Winged helix DNA-binding domain"/>
    <property type="match status" value="1"/>
</dbReference>
<evidence type="ECO:0000259" key="6">
    <source>
        <dbReference type="PROSITE" id="PS50043"/>
    </source>
</evidence>
<keyword evidence="8" id="KW-1185">Reference proteome</keyword>
<dbReference type="SUPFAM" id="SSF46894">
    <property type="entry name" value="C-terminal effector domain of the bipartite response regulators"/>
    <property type="match status" value="1"/>
</dbReference>
<keyword evidence="1" id="KW-0805">Transcription regulation</keyword>
<comment type="caution">
    <text evidence="7">The sequence shown here is derived from an EMBL/GenBank/DDBJ whole genome shotgun (WGS) entry which is preliminary data.</text>
</comment>
<organism evidence="7 8">
    <name type="scientific">Parvibacter caecicola</name>
    <dbReference type="NCBI Taxonomy" id="747645"/>
    <lineage>
        <taxon>Bacteria</taxon>
        <taxon>Bacillati</taxon>
        <taxon>Actinomycetota</taxon>
        <taxon>Coriobacteriia</taxon>
        <taxon>Coriobacteriales</taxon>
        <taxon>Coriobacteriaceae</taxon>
        <taxon>Parvibacter</taxon>
    </lineage>
</organism>
<feature type="transmembrane region" description="Helical" evidence="5">
    <location>
        <begin position="390"/>
        <end position="418"/>
    </location>
</feature>
<keyword evidence="3" id="KW-0804">Transcription</keyword>
<feature type="region of interest" description="Disordered" evidence="4">
    <location>
        <begin position="230"/>
        <end position="257"/>
    </location>
</feature>
<accession>A0A4T9T860</accession>
<feature type="domain" description="HTH luxR-type" evidence="6">
    <location>
        <begin position="472"/>
        <end position="536"/>
    </location>
</feature>
<reference evidence="7 8" key="1">
    <citation type="submission" date="2019-04" db="EMBL/GenBank/DDBJ databases">
        <title>Microbes associate with the intestines of laboratory mice.</title>
        <authorList>
            <person name="Navarre W."/>
            <person name="Wong E."/>
            <person name="Huang K.C."/>
            <person name="Tropini C."/>
            <person name="Ng K."/>
            <person name="Yu B."/>
        </authorList>
    </citation>
    <scope>NUCLEOTIDE SEQUENCE [LARGE SCALE GENOMIC DNA]</scope>
    <source>
        <strain evidence="7 8">NM48_B13</strain>
    </source>
</reference>
<evidence type="ECO:0000256" key="2">
    <source>
        <dbReference type="ARBA" id="ARBA00023125"/>
    </source>
</evidence>
<dbReference type="InterPro" id="IPR036388">
    <property type="entry name" value="WH-like_DNA-bd_sf"/>
</dbReference>
<keyword evidence="2" id="KW-0238">DNA-binding</keyword>
<sequence>MDAVKGFRPELLLFAAFFATIPFFSPNYTVFHAVSDLSDVAVGPFAQAALVAGAVAGVAVTVAAARGRAQVLESPPVMTVSAVLYVVGYGALCAGLLAEVPVALVVAAAVATAAGGVVLCIAWGALMARFGLRQAIFWVGITTAGGAFVVLILSSVGQVVALLAFAVLLLAGVSVPVWASWRGGFTAPDGEGGFPAVASVAAFALDASDAAVRGRGEVAAGSAGGAVVSDSDAVEASGPRGTAVGEPPAPPDSIDNLSRRQGEPLFRLFGRMGTVLFVPFVGLLMFAFITGVRKFMLFDVVYMEDLGIVLGAMAAIPLSLVKTRRPLLPFVYQVVLPLFALVLVVLNSFPQSTPPLWLAAWVSYGFFGLIAILALASLCAMAHAGEFSVALIYGATVAGFCLVSLLGMFCGTLPPFAVHNGGPALLVVSTLYFAFLIAMALNAGWQVQERAAAMEAPTAEGERGGLAARCRQHAEACGLSPREGEIFMYLARGHTPAFIAKTLVISESTERTHAKSIYRKLGVSSREQLMQLVDRS</sequence>
<dbReference type="PROSITE" id="PS50043">
    <property type="entry name" value="HTH_LUXR_2"/>
    <property type="match status" value="1"/>
</dbReference>
<evidence type="ECO:0000256" key="3">
    <source>
        <dbReference type="ARBA" id="ARBA00023163"/>
    </source>
</evidence>
<dbReference type="CDD" id="cd06170">
    <property type="entry name" value="LuxR_C_like"/>
    <property type="match status" value="1"/>
</dbReference>
<feature type="transmembrane region" description="Helical" evidence="5">
    <location>
        <begin position="356"/>
        <end position="378"/>
    </location>
</feature>
<keyword evidence="5" id="KW-0472">Membrane</keyword>
<feature type="transmembrane region" description="Helical" evidence="5">
    <location>
        <begin position="12"/>
        <end position="33"/>
    </location>
</feature>
<evidence type="ECO:0000256" key="4">
    <source>
        <dbReference type="SAM" id="MobiDB-lite"/>
    </source>
</evidence>